<dbReference type="InterPro" id="IPR018980">
    <property type="entry name" value="FERM_PH-like_C"/>
</dbReference>
<reference evidence="15 16" key="1">
    <citation type="submission" date="2019-09" db="EMBL/GenBank/DDBJ databases">
        <title>Bird 10,000 Genomes (B10K) Project - Family phase.</title>
        <authorList>
            <person name="Zhang G."/>
        </authorList>
    </citation>
    <scope>NUCLEOTIDE SEQUENCE [LARGE SCALE GENOMIC DNA]</scope>
    <source>
        <strain evidence="15">B10K-CU-031-08</strain>
        <tissue evidence="15">Muscle</tissue>
    </source>
</reference>
<evidence type="ECO:0000259" key="14">
    <source>
        <dbReference type="PROSITE" id="PS50057"/>
    </source>
</evidence>
<evidence type="ECO:0000256" key="5">
    <source>
        <dbReference type="ARBA" id="ARBA00022475"/>
    </source>
</evidence>
<organism evidence="15 16">
    <name type="scientific">Glareola pratincola</name>
    <name type="common">Collared pratincole</name>
    <name type="synonym">Hirundo pratincola</name>
    <dbReference type="NCBI Taxonomy" id="43316"/>
    <lineage>
        <taxon>Eukaryota</taxon>
        <taxon>Metazoa</taxon>
        <taxon>Chordata</taxon>
        <taxon>Craniata</taxon>
        <taxon>Vertebrata</taxon>
        <taxon>Euteleostomi</taxon>
        <taxon>Archelosauria</taxon>
        <taxon>Archosauria</taxon>
        <taxon>Dinosauria</taxon>
        <taxon>Saurischia</taxon>
        <taxon>Theropoda</taxon>
        <taxon>Coelurosauria</taxon>
        <taxon>Aves</taxon>
        <taxon>Neognathae</taxon>
        <taxon>Neoaves</taxon>
        <taxon>Charadriiformes</taxon>
        <taxon>Glareolidae</taxon>
        <taxon>Glareola</taxon>
    </lineage>
</organism>
<dbReference type="FunFam" id="1.20.80.10:FF:000003">
    <property type="entry name" value="Tyrosine-protein phosphatase non-receptor type 4"/>
    <property type="match status" value="1"/>
</dbReference>
<dbReference type="PROSITE" id="PS50057">
    <property type="entry name" value="FERM_3"/>
    <property type="match status" value="1"/>
</dbReference>
<evidence type="ECO:0000256" key="7">
    <source>
        <dbReference type="ARBA" id="ARBA00022949"/>
    </source>
</evidence>
<dbReference type="Pfam" id="PF08736">
    <property type="entry name" value="FA"/>
    <property type="match status" value="1"/>
</dbReference>
<evidence type="ECO:0000256" key="1">
    <source>
        <dbReference type="ARBA" id="ARBA00004202"/>
    </source>
</evidence>
<dbReference type="GO" id="GO:0005886">
    <property type="term" value="C:plasma membrane"/>
    <property type="evidence" value="ECO:0007669"/>
    <property type="project" value="UniProtKB-SubCell"/>
</dbReference>
<dbReference type="FunFam" id="3.10.20.90:FF:000024">
    <property type="entry name" value="Erythrocyte membrane protein band 4.1-like 5"/>
    <property type="match status" value="1"/>
</dbReference>
<dbReference type="GO" id="GO:0031032">
    <property type="term" value="P:actomyosin structure organization"/>
    <property type="evidence" value="ECO:0007669"/>
    <property type="project" value="TreeGrafter"/>
</dbReference>
<feature type="region of interest" description="Disordered" evidence="13">
    <location>
        <begin position="476"/>
        <end position="495"/>
    </location>
</feature>
<dbReference type="InterPro" id="IPR035963">
    <property type="entry name" value="FERM_2"/>
</dbReference>
<dbReference type="Pfam" id="PF09379">
    <property type="entry name" value="FERM_N"/>
    <property type="match status" value="1"/>
</dbReference>
<dbReference type="SMART" id="SM01195">
    <property type="entry name" value="FA"/>
    <property type="match status" value="1"/>
</dbReference>
<dbReference type="EMBL" id="VWPO01001969">
    <property type="protein sequence ID" value="NXY74947.1"/>
    <property type="molecule type" value="Genomic_DNA"/>
</dbReference>
<name>A0A7L4MB91_GLAPT</name>
<dbReference type="SMART" id="SM01196">
    <property type="entry name" value="FERM_C"/>
    <property type="match status" value="1"/>
</dbReference>
<sequence length="766" mass="84888">MLSFFRRTLGRRSMRKHAEKERLREAQRAATHIPAAGDAKSIITCRVALLDGTDVSVDLPKKAKGQLLFEQIMYHLDLIESDYFGLRFMDSAQVAHWLDNTKSIKKQVKIGPPYCLHFRVKFYSSEPNNLREELTRYLFVLQLKLDILSGKLECPFDTAVQLAAYNMQAELGDYDPAEHVPELVSEFRFVPTQTEEMELAIFEKWKECRGQTPAQAETNYLNKAKWLEMYGVDMHIVKARDGNDYSLGLTPTGVLVFEGDTKIGLFFWPKITRLDFKKNKLTLVVVEDDEQGKEQEHTFVFRLDHPKACKHLWKCAVEHHAFFRLRGPVQKSSSRSGFIRLGSRFRYSGKTEYQTTKTNKARRSASFERRPSKRYSRRTLQMKGKLFTFHFENTANNAVINQTNGSQRWNTNPNVPVLTAVPSAPVLVEIENLPRSPGASQQDKNVPLVDLLESTALPETCVDDAVGRPVVGLATGDSEEDVNCPHPGTNETAGEKADSDLFEDTFLKLKQLETECSSPVPTERPNVNINVQDEVVKLTDKCLNNAIESPIAAAPWLPADIKSNILKAQAEAGHKVREDSLTGVKNSNIQDAAARNTLPSGKTQTSPPATSPVFQDPRELLKAIPASNTFVLNTLSEGNTASSHEDLLIPANLAPAEEAAASKSPPDDQDVSLTSLTENLIDFTEATPRVSSQPTIMPRWIVPTGLVSNGPLGNDVAVGVKAVKGSAEALLSSAGLPPSQQPSEVLASPVTEDATIRTKCLLTTEL</sequence>
<dbReference type="Pfam" id="PF09380">
    <property type="entry name" value="FERM_C"/>
    <property type="match status" value="1"/>
</dbReference>
<evidence type="ECO:0000256" key="2">
    <source>
        <dbReference type="ARBA" id="ARBA00004437"/>
    </source>
</evidence>
<dbReference type="Pfam" id="PF00373">
    <property type="entry name" value="FERM_M"/>
    <property type="match status" value="1"/>
</dbReference>
<dbReference type="FunFam" id="2.30.29.30:FF:000002">
    <property type="entry name" value="Band 4.1-like protein 5 isoform 1"/>
    <property type="match status" value="1"/>
</dbReference>
<dbReference type="InterPro" id="IPR019749">
    <property type="entry name" value="Band_41_domain"/>
</dbReference>
<dbReference type="SMART" id="SM00295">
    <property type="entry name" value="B41"/>
    <property type="match status" value="1"/>
</dbReference>
<evidence type="ECO:0000256" key="8">
    <source>
        <dbReference type="ARBA" id="ARBA00023136"/>
    </source>
</evidence>
<dbReference type="PANTHER" id="PTHR23280">
    <property type="entry name" value="4.1 G PROTEIN"/>
    <property type="match status" value="1"/>
</dbReference>
<dbReference type="SUPFAM" id="SSF50729">
    <property type="entry name" value="PH domain-like"/>
    <property type="match status" value="1"/>
</dbReference>
<dbReference type="PROSITE" id="PS00661">
    <property type="entry name" value="FERM_2"/>
    <property type="match status" value="1"/>
</dbReference>
<dbReference type="Proteomes" id="UP000583049">
    <property type="component" value="Unassembled WGS sequence"/>
</dbReference>
<dbReference type="InterPro" id="IPR000299">
    <property type="entry name" value="FERM_domain"/>
</dbReference>
<evidence type="ECO:0000256" key="4">
    <source>
        <dbReference type="ARBA" id="ARBA00004536"/>
    </source>
</evidence>
<comment type="function">
    <text evidence="9">Plays a role in the formation and organization of tight junctions during the establishment of polarity in epithelial cells.</text>
</comment>
<evidence type="ECO:0000256" key="12">
    <source>
        <dbReference type="ARBA" id="ARBA00046505"/>
    </source>
</evidence>
<evidence type="ECO:0000256" key="9">
    <source>
        <dbReference type="ARBA" id="ARBA00023750"/>
    </source>
</evidence>
<comment type="caution">
    <text evidence="15">The sequence shown here is derived from an EMBL/GenBank/DDBJ whole genome shotgun (WGS) entry which is preliminary data.</text>
</comment>
<dbReference type="GO" id="GO:0005856">
    <property type="term" value="C:cytoskeleton"/>
    <property type="evidence" value="ECO:0007669"/>
    <property type="project" value="TreeGrafter"/>
</dbReference>
<dbReference type="InterPro" id="IPR014352">
    <property type="entry name" value="FERM/acyl-CoA-bd_prot_sf"/>
</dbReference>
<dbReference type="GO" id="GO:0005912">
    <property type="term" value="C:adherens junction"/>
    <property type="evidence" value="ECO:0007669"/>
    <property type="project" value="UniProtKB-SubCell"/>
</dbReference>
<dbReference type="SUPFAM" id="SSF54236">
    <property type="entry name" value="Ubiquitin-like"/>
    <property type="match status" value="1"/>
</dbReference>
<evidence type="ECO:0000256" key="10">
    <source>
        <dbReference type="ARBA" id="ARBA00023841"/>
    </source>
</evidence>
<dbReference type="InterPro" id="IPR018979">
    <property type="entry name" value="FERM_N"/>
</dbReference>
<keyword evidence="6" id="KW-0963">Cytoplasm</keyword>
<dbReference type="InterPro" id="IPR014847">
    <property type="entry name" value="FA"/>
</dbReference>
<dbReference type="Gene3D" id="1.20.80.10">
    <property type="match status" value="1"/>
</dbReference>
<comment type="subcellular location">
    <subcellularLocation>
        <location evidence="4">Cell junction</location>
        <location evidence="4">Adherens junction</location>
    </subcellularLocation>
    <subcellularLocation>
        <location evidence="1">Cell membrane</location>
        <topology evidence="1">Peripheral membrane protein</topology>
    </subcellularLocation>
    <subcellularLocation>
        <location evidence="3">Cytoplasm</location>
    </subcellularLocation>
    <subcellularLocation>
        <location evidence="2">Photoreceptor inner segment</location>
    </subcellularLocation>
</comment>
<keyword evidence="16" id="KW-1185">Reference proteome</keyword>
<accession>A0A7L4MB91</accession>
<protein>
    <recommendedName>
        <fullName evidence="10">Band 4.1-like protein 5</fullName>
    </recommendedName>
    <alternativeName>
        <fullName evidence="11">Erythrocyte membrane protein band 4.1-like 5</fullName>
    </alternativeName>
</protein>
<evidence type="ECO:0000313" key="15">
    <source>
        <dbReference type="EMBL" id="NXY74947.1"/>
    </source>
</evidence>
<dbReference type="CDD" id="cd14473">
    <property type="entry name" value="FERM_B-lobe"/>
    <property type="match status" value="1"/>
</dbReference>
<dbReference type="Gene3D" id="2.30.29.30">
    <property type="entry name" value="Pleckstrin-homology domain (PH domain)/Phosphotyrosine-binding domain (PTB)"/>
    <property type="match status" value="1"/>
</dbReference>
<dbReference type="Gene3D" id="3.10.20.90">
    <property type="entry name" value="Phosphatidylinositol 3-kinase Catalytic Subunit, Chain A, domain 1"/>
    <property type="match status" value="1"/>
</dbReference>
<comment type="subunit">
    <text evidence="12">Component of a complex composed of PALS1, CRB1 and EPB41L5. Within the complex, interacts (via FERM domain) with PALS1 (via HOOK domain) and with CRB1 (via intracellular domain). Interacts with CRB2 (via intracellular domain). Interacts with CRB3 (via intracellular domain).</text>
</comment>
<feature type="region of interest" description="Disordered" evidence="13">
    <location>
        <begin position="574"/>
        <end position="611"/>
    </location>
</feature>
<dbReference type="CDD" id="cd13186">
    <property type="entry name" value="FERM_C_NBL4_NBL5"/>
    <property type="match status" value="1"/>
</dbReference>
<dbReference type="InterPro" id="IPR029071">
    <property type="entry name" value="Ubiquitin-like_domsf"/>
</dbReference>
<feature type="non-terminal residue" evidence="15">
    <location>
        <position position="766"/>
    </location>
</feature>
<feature type="compositionally biased region" description="Polar residues" evidence="13">
    <location>
        <begin position="597"/>
        <end position="608"/>
    </location>
</feature>
<evidence type="ECO:0000313" key="16">
    <source>
        <dbReference type="Proteomes" id="UP000583049"/>
    </source>
</evidence>
<dbReference type="InterPro" id="IPR019747">
    <property type="entry name" value="FERM_CS"/>
</dbReference>
<evidence type="ECO:0000256" key="11">
    <source>
        <dbReference type="ARBA" id="ARBA00030226"/>
    </source>
</evidence>
<dbReference type="InterPro" id="IPR019748">
    <property type="entry name" value="FERM_central"/>
</dbReference>
<dbReference type="InterPro" id="IPR000798">
    <property type="entry name" value="Ez/rad/moesin-like"/>
</dbReference>
<dbReference type="PRINTS" id="PR00661">
    <property type="entry name" value="ERMFAMILY"/>
</dbReference>
<dbReference type="PRINTS" id="PR00935">
    <property type="entry name" value="BAND41"/>
</dbReference>
<keyword evidence="5" id="KW-1003">Cell membrane</keyword>
<proteinExistence type="predicted"/>
<dbReference type="SUPFAM" id="SSF47031">
    <property type="entry name" value="Second domain of FERM"/>
    <property type="match status" value="1"/>
</dbReference>
<evidence type="ECO:0000256" key="13">
    <source>
        <dbReference type="SAM" id="MobiDB-lite"/>
    </source>
</evidence>
<dbReference type="GO" id="GO:0008092">
    <property type="term" value="F:cytoskeletal protein binding"/>
    <property type="evidence" value="ECO:0007669"/>
    <property type="project" value="InterPro"/>
</dbReference>
<dbReference type="PANTHER" id="PTHR23280:SF15">
    <property type="entry name" value="BAND 4.1-LIKE PROTEIN 5"/>
    <property type="match status" value="1"/>
</dbReference>
<keyword evidence="8" id="KW-0472">Membrane</keyword>
<evidence type="ECO:0000256" key="3">
    <source>
        <dbReference type="ARBA" id="ARBA00004496"/>
    </source>
</evidence>
<gene>
    <name evidence="15" type="primary">Epb41l5</name>
    <name evidence="15" type="ORF">GLAPRA_R07482</name>
</gene>
<keyword evidence="7" id="KW-0965">Cell junction</keyword>
<feature type="non-terminal residue" evidence="15">
    <location>
        <position position="1"/>
    </location>
</feature>
<evidence type="ECO:0000256" key="6">
    <source>
        <dbReference type="ARBA" id="ARBA00022490"/>
    </source>
</evidence>
<dbReference type="PROSITE" id="PS00660">
    <property type="entry name" value="FERM_1"/>
    <property type="match status" value="1"/>
</dbReference>
<dbReference type="GO" id="GO:0005737">
    <property type="term" value="C:cytoplasm"/>
    <property type="evidence" value="ECO:0007669"/>
    <property type="project" value="UniProtKB-SubCell"/>
</dbReference>
<dbReference type="InterPro" id="IPR011993">
    <property type="entry name" value="PH-like_dom_sf"/>
</dbReference>
<feature type="domain" description="FERM" evidence="14">
    <location>
        <begin position="43"/>
        <end position="327"/>
    </location>
</feature>
<dbReference type="AlphaFoldDB" id="A0A7L4MB91"/>
<dbReference type="GO" id="GO:0001917">
    <property type="term" value="C:photoreceptor inner segment"/>
    <property type="evidence" value="ECO:0007669"/>
    <property type="project" value="UniProtKB-SubCell"/>
</dbReference>